<protein>
    <recommendedName>
        <fullName evidence="8">Reverse transcriptase domain-containing protein</fullName>
    </recommendedName>
</protein>
<dbReference type="AlphaFoldDB" id="A0A7N2RFF4"/>
<evidence type="ECO:0000256" key="7">
    <source>
        <dbReference type="ARBA" id="ARBA00022918"/>
    </source>
</evidence>
<dbReference type="Gene3D" id="3.10.10.10">
    <property type="entry name" value="HIV Type 1 Reverse Transcriptase, subunit A, domain 1"/>
    <property type="match status" value="1"/>
</dbReference>
<evidence type="ECO:0000256" key="5">
    <source>
        <dbReference type="ARBA" id="ARBA00022759"/>
    </source>
</evidence>
<dbReference type="SUPFAM" id="SSF56672">
    <property type="entry name" value="DNA/RNA polymerases"/>
    <property type="match status" value="1"/>
</dbReference>
<accession>A0A7N2RFF4</accession>
<evidence type="ECO:0000256" key="1">
    <source>
        <dbReference type="ARBA" id="ARBA00022670"/>
    </source>
</evidence>
<keyword evidence="1" id="KW-0645">Protease</keyword>
<evidence type="ECO:0000256" key="3">
    <source>
        <dbReference type="ARBA" id="ARBA00022695"/>
    </source>
</evidence>
<keyword evidence="5" id="KW-0255">Endonuclease</keyword>
<dbReference type="Proteomes" id="UP000594261">
    <property type="component" value="Unassembled WGS sequence"/>
</dbReference>
<evidence type="ECO:0000256" key="6">
    <source>
        <dbReference type="ARBA" id="ARBA00022801"/>
    </source>
</evidence>
<evidence type="ECO:0000313" key="9">
    <source>
        <dbReference type="EnsemblPlants" id="QL93p0249_0002:mrna"/>
    </source>
</evidence>
<evidence type="ECO:0000313" key="10">
    <source>
        <dbReference type="Proteomes" id="UP000594261"/>
    </source>
</evidence>
<evidence type="ECO:0000259" key="8">
    <source>
        <dbReference type="PROSITE" id="PS50878"/>
    </source>
</evidence>
<dbReference type="GO" id="GO:0008233">
    <property type="term" value="F:peptidase activity"/>
    <property type="evidence" value="ECO:0007669"/>
    <property type="project" value="UniProtKB-KW"/>
</dbReference>
<dbReference type="InterPro" id="IPR021109">
    <property type="entry name" value="Peptidase_aspartic_dom_sf"/>
</dbReference>
<dbReference type="CDD" id="cd00303">
    <property type="entry name" value="retropepsin_like"/>
    <property type="match status" value="1"/>
</dbReference>
<reference evidence="9" key="1">
    <citation type="submission" date="2021-01" db="UniProtKB">
        <authorList>
            <consortium name="EnsemblPlants"/>
        </authorList>
    </citation>
    <scope>IDENTIFICATION</scope>
</reference>
<dbReference type="CDD" id="cd01647">
    <property type="entry name" value="RT_LTR"/>
    <property type="match status" value="1"/>
</dbReference>
<dbReference type="InterPro" id="IPR000477">
    <property type="entry name" value="RT_dom"/>
</dbReference>
<dbReference type="Gene3D" id="3.30.70.270">
    <property type="match status" value="1"/>
</dbReference>
<organism evidence="9 10">
    <name type="scientific">Quercus lobata</name>
    <name type="common">Valley oak</name>
    <dbReference type="NCBI Taxonomy" id="97700"/>
    <lineage>
        <taxon>Eukaryota</taxon>
        <taxon>Viridiplantae</taxon>
        <taxon>Streptophyta</taxon>
        <taxon>Embryophyta</taxon>
        <taxon>Tracheophyta</taxon>
        <taxon>Spermatophyta</taxon>
        <taxon>Magnoliopsida</taxon>
        <taxon>eudicotyledons</taxon>
        <taxon>Gunneridae</taxon>
        <taxon>Pentapetalae</taxon>
        <taxon>rosids</taxon>
        <taxon>fabids</taxon>
        <taxon>Fagales</taxon>
        <taxon>Fagaceae</taxon>
        <taxon>Quercus</taxon>
    </lineage>
</organism>
<dbReference type="Gene3D" id="2.40.70.10">
    <property type="entry name" value="Acid Proteases"/>
    <property type="match status" value="1"/>
</dbReference>
<keyword evidence="6" id="KW-0378">Hydrolase</keyword>
<dbReference type="GO" id="GO:0006508">
    <property type="term" value="P:proteolysis"/>
    <property type="evidence" value="ECO:0007669"/>
    <property type="project" value="UniProtKB-KW"/>
</dbReference>
<dbReference type="PANTHER" id="PTHR24559:SF450">
    <property type="entry name" value="RNA-DIRECTED DNA POLYMERASE HOMOLOG"/>
    <property type="match status" value="1"/>
</dbReference>
<dbReference type="InterPro" id="IPR043502">
    <property type="entry name" value="DNA/RNA_pol_sf"/>
</dbReference>
<evidence type="ECO:0000256" key="4">
    <source>
        <dbReference type="ARBA" id="ARBA00022722"/>
    </source>
</evidence>
<sequence>MASFHMDGDAFVWFQDSDETGMFASWEGFVDSLLTRFGNLAYEDPMESLTRLSGLKDEVRLPVKMLKPKNRNEAFGLAKIQEEYLMSSRKFQKSFSLESSKPSILGPRPDVKMDSKFKLPLQRLSLAQMEERRKKGPCFNCDEKFQAGHHCKSAKLFLLEGLYPFQWTSSNVELVELDAFDVPLSHDSDMHLLHSRVDESEPKRFEANITLYALLGSPSPSTMRIKGRINGHWIVILIDTRSTHNFLDAAILSRLHLPVDPTVSFEVKVANGDTIMTKGASLDVKVVMQGYNFAVDLNVLPLGDCELVLGTQWLRTLGLIQWDFLTMSMQFQHFGKSVTLFGMHPTNLTLQKSDHFFKRPVRKGICLQIVSLGSGTTSPQQQCDPLIEKLLNKFALVFDTPSGLPPCRGHECQILLKERTDLICQRPYRYPHFQKTEIEKIVIDLLVAGSIRPSQSPFSSPVLLVRKADGSWRMCIDYRALNQATIKDKFPISVVDELLDELVGSTIFSKLYLRSGYHQIHMKEEDIPKTAFRTQDGHYEFLVMPFGLTNAPSTFQSLMNDVFRPYLRKFVLVFFDDILVFSPTMELHLSHLRTVLELLLHHQLYTKRSKCVFGCTEVESLGHIILG</sequence>
<name>A0A7N2RFF4_QUELO</name>
<dbReference type="EnsemblPlants" id="QL93p0249_0002:mrna">
    <property type="protein sequence ID" value="QL93p0249_0002:mrna"/>
    <property type="gene ID" value="QL93p0249_0002"/>
</dbReference>
<keyword evidence="7" id="KW-0695">RNA-directed DNA polymerase</keyword>
<keyword evidence="10" id="KW-1185">Reference proteome</keyword>
<dbReference type="Gramene" id="QL93p0249_0002:mrna">
    <property type="protein sequence ID" value="QL93p0249_0002:mrna"/>
    <property type="gene ID" value="QL93p0249_0002"/>
</dbReference>
<dbReference type="PANTHER" id="PTHR24559">
    <property type="entry name" value="TRANSPOSON TY3-I GAG-POL POLYPROTEIN"/>
    <property type="match status" value="1"/>
</dbReference>
<dbReference type="GO" id="GO:0004519">
    <property type="term" value="F:endonuclease activity"/>
    <property type="evidence" value="ECO:0007669"/>
    <property type="project" value="UniProtKB-KW"/>
</dbReference>
<dbReference type="GO" id="GO:0003964">
    <property type="term" value="F:RNA-directed DNA polymerase activity"/>
    <property type="evidence" value="ECO:0007669"/>
    <property type="project" value="UniProtKB-KW"/>
</dbReference>
<dbReference type="InterPro" id="IPR043128">
    <property type="entry name" value="Rev_trsase/Diguanyl_cyclase"/>
</dbReference>
<dbReference type="FunFam" id="3.10.10.10:FF:000007">
    <property type="entry name" value="Retrovirus-related Pol polyprotein from transposon 17.6-like Protein"/>
    <property type="match status" value="1"/>
</dbReference>
<keyword evidence="3" id="KW-0548">Nucleotidyltransferase</keyword>
<dbReference type="Pfam" id="PF08284">
    <property type="entry name" value="RVP_2"/>
    <property type="match status" value="1"/>
</dbReference>
<feature type="domain" description="Reverse transcriptase" evidence="8">
    <location>
        <begin position="446"/>
        <end position="625"/>
    </location>
</feature>
<keyword evidence="4" id="KW-0540">Nuclease</keyword>
<dbReference type="InterPro" id="IPR053134">
    <property type="entry name" value="RNA-dir_DNA_polymerase"/>
</dbReference>
<proteinExistence type="predicted"/>
<keyword evidence="2" id="KW-0808">Transferase</keyword>
<dbReference type="InParanoid" id="A0A7N2RFF4"/>
<dbReference type="OMA" id="HATIFLE"/>
<evidence type="ECO:0000256" key="2">
    <source>
        <dbReference type="ARBA" id="ARBA00022679"/>
    </source>
</evidence>
<dbReference type="Pfam" id="PF00078">
    <property type="entry name" value="RVT_1"/>
    <property type="match status" value="1"/>
</dbReference>
<dbReference type="PROSITE" id="PS50878">
    <property type="entry name" value="RT_POL"/>
    <property type="match status" value="1"/>
</dbReference>
<dbReference type="SUPFAM" id="SSF50630">
    <property type="entry name" value="Acid proteases"/>
    <property type="match status" value="1"/>
</dbReference>